<feature type="transmembrane region" description="Helical" evidence="7">
    <location>
        <begin position="290"/>
        <end position="313"/>
    </location>
</feature>
<evidence type="ECO:0000259" key="8">
    <source>
        <dbReference type="Pfam" id="PF00999"/>
    </source>
</evidence>
<evidence type="ECO:0000256" key="4">
    <source>
        <dbReference type="ARBA" id="ARBA00022692"/>
    </source>
</evidence>
<reference evidence="9" key="1">
    <citation type="journal article" date="2020" name="bioRxiv">
        <title>A rank-normalized archaeal taxonomy based on genome phylogeny resolves widespread incomplete and uneven classifications.</title>
        <authorList>
            <person name="Rinke C."/>
            <person name="Chuvochina M."/>
            <person name="Mussig A.J."/>
            <person name="Chaumeil P.-A."/>
            <person name="Waite D.W."/>
            <person name="Whitman W.B."/>
            <person name="Parks D.H."/>
            <person name="Hugenholtz P."/>
        </authorList>
    </citation>
    <scope>NUCLEOTIDE SEQUENCE</scope>
    <source>
        <strain evidence="9">UBA12518</strain>
    </source>
</reference>
<dbReference type="RefSeq" id="WP_052353342.1">
    <property type="nucleotide sequence ID" value="NZ_DUIH01000011.1"/>
</dbReference>
<dbReference type="GO" id="GO:1902600">
    <property type="term" value="P:proton transmembrane transport"/>
    <property type="evidence" value="ECO:0007669"/>
    <property type="project" value="InterPro"/>
</dbReference>
<keyword evidence="3" id="KW-0813">Transport</keyword>
<dbReference type="Gene3D" id="1.20.1530.20">
    <property type="match status" value="1"/>
</dbReference>
<feature type="transmembrane region" description="Helical" evidence="7">
    <location>
        <begin position="46"/>
        <end position="68"/>
    </location>
</feature>
<feature type="transmembrane region" description="Helical" evidence="7">
    <location>
        <begin position="259"/>
        <end position="278"/>
    </location>
</feature>
<organism evidence="9 10">
    <name type="scientific">Methermicoccus shengliensis</name>
    <dbReference type="NCBI Taxonomy" id="660064"/>
    <lineage>
        <taxon>Archaea</taxon>
        <taxon>Methanobacteriati</taxon>
        <taxon>Methanobacteriota</taxon>
        <taxon>Stenosarchaea group</taxon>
        <taxon>Methanomicrobia</taxon>
        <taxon>Methanosarcinales</taxon>
        <taxon>Methermicoccaceae</taxon>
        <taxon>Methermicoccus</taxon>
    </lineage>
</organism>
<evidence type="ECO:0000256" key="3">
    <source>
        <dbReference type="ARBA" id="ARBA00022448"/>
    </source>
</evidence>
<comment type="caution">
    <text evidence="9">The sequence shown here is derived from an EMBL/GenBank/DDBJ whole genome shotgun (WGS) entry which is preliminary data.</text>
</comment>
<accession>A0A832RX77</accession>
<feature type="transmembrane region" description="Helical" evidence="7">
    <location>
        <begin position="174"/>
        <end position="194"/>
    </location>
</feature>
<dbReference type="GO" id="GO:0015297">
    <property type="term" value="F:antiporter activity"/>
    <property type="evidence" value="ECO:0007669"/>
    <property type="project" value="InterPro"/>
</dbReference>
<evidence type="ECO:0000256" key="1">
    <source>
        <dbReference type="ARBA" id="ARBA00004141"/>
    </source>
</evidence>
<evidence type="ECO:0000313" key="10">
    <source>
        <dbReference type="Proteomes" id="UP000600363"/>
    </source>
</evidence>
<protein>
    <submittedName>
        <fullName evidence="9">Cation:proton antiporter</fullName>
    </submittedName>
</protein>
<dbReference type="InterPro" id="IPR006153">
    <property type="entry name" value="Cation/H_exchanger_TM"/>
</dbReference>
<gene>
    <name evidence="9" type="ORF">HA299_03430</name>
</gene>
<comment type="similarity">
    <text evidence="2">Belongs to the monovalent cation:proton antiporter 2 (CPA2) transporter (TC 2.A.37) family.</text>
</comment>
<evidence type="ECO:0000256" key="6">
    <source>
        <dbReference type="ARBA" id="ARBA00023136"/>
    </source>
</evidence>
<name>A0A832RX77_9EURY</name>
<proteinExistence type="inferred from homology"/>
<feature type="transmembrane region" description="Helical" evidence="7">
    <location>
        <begin position="333"/>
        <end position="360"/>
    </location>
</feature>
<dbReference type="Pfam" id="PF00999">
    <property type="entry name" value="Na_H_Exchanger"/>
    <property type="match status" value="1"/>
</dbReference>
<dbReference type="Proteomes" id="UP000600363">
    <property type="component" value="Unassembled WGS sequence"/>
</dbReference>
<keyword evidence="5 7" id="KW-1133">Transmembrane helix</keyword>
<feature type="transmembrane region" description="Helical" evidence="7">
    <location>
        <begin position="145"/>
        <end position="168"/>
    </location>
</feature>
<keyword evidence="4 7" id="KW-0812">Transmembrane</keyword>
<evidence type="ECO:0000256" key="2">
    <source>
        <dbReference type="ARBA" id="ARBA00005551"/>
    </source>
</evidence>
<dbReference type="PANTHER" id="PTHR42751">
    <property type="entry name" value="SODIUM/HYDROGEN EXCHANGER FAMILY/TRKA DOMAIN PROTEIN"/>
    <property type="match status" value="1"/>
</dbReference>
<evidence type="ECO:0000256" key="7">
    <source>
        <dbReference type="SAM" id="Phobius"/>
    </source>
</evidence>
<sequence length="390" mass="41132">MESILTIGLVLLSLGMGGLVAARLRQSVIPAYILVGLLLGPHGLSLVHPSALLDAFATLGLVLLLLFIGLEFSLKQLLGSYKDITSSGTIDLVLNVGAGVLIGYIAGLGLYEVLFIAGIVYISSSGIVAKALVDFRKLANPEAEVILGIMVFEDLVMAVYMALLIALVSKHNGIGGIAIAIVLIMLFLIATALLSRRFSHIVSRAIDIPSEELFLLTVLGTALLFSVLASRFGISEAVGAFLFGLLLSETEHAERVKERLLPIKDVFASIFFFSFGLIIDPRMLIALAPLLALSVAIGLLSKVVGGVVAGHLRGLSGRASLATGMSITPRGEFSLVLSQLAVASGMSYFVASFTAGFVLLTSIMGVMLTRYSDALYASAAKIALRARRAR</sequence>
<feature type="transmembrane region" description="Helical" evidence="7">
    <location>
        <begin position="89"/>
        <end position="107"/>
    </location>
</feature>
<feature type="transmembrane region" description="Helical" evidence="7">
    <location>
        <begin position="214"/>
        <end position="247"/>
    </location>
</feature>
<feature type="domain" description="Cation/H+ exchanger transmembrane" evidence="8">
    <location>
        <begin position="16"/>
        <end position="369"/>
    </location>
</feature>
<dbReference type="InterPro" id="IPR038770">
    <property type="entry name" value="Na+/solute_symporter_sf"/>
</dbReference>
<dbReference type="GO" id="GO:0016020">
    <property type="term" value="C:membrane"/>
    <property type="evidence" value="ECO:0007669"/>
    <property type="project" value="UniProtKB-SubCell"/>
</dbReference>
<dbReference type="AlphaFoldDB" id="A0A832RX77"/>
<evidence type="ECO:0000256" key="5">
    <source>
        <dbReference type="ARBA" id="ARBA00022989"/>
    </source>
</evidence>
<dbReference type="PANTHER" id="PTHR42751:SF4">
    <property type="entry name" value="K(+)_H(+) ANTIPORTER SUBUNIT KHTU"/>
    <property type="match status" value="1"/>
</dbReference>
<evidence type="ECO:0000313" key="9">
    <source>
        <dbReference type="EMBL" id="HIH69657.1"/>
    </source>
</evidence>
<feature type="transmembrane region" description="Helical" evidence="7">
    <location>
        <begin position="113"/>
        <end position="133"/>
    </location>
</feature>
<dbReference type="EMBL" id="DUIH01000011">
    <property type="protein sequence ID" value="HIH69657.1"/>
    <property type="molecule type" value="Genomic_DNA"/>
</dbReference>
<comment type="subcellular location">
    <subcellularLocation>
        <location evidence="1">Membrane</location>
        <topology evidence="1">Multi-pass membrane protein</topology>
    </subcellularLocation>
</comment>
<keyword evidence="6 7" id="KW-0472">Membrane</keyword>